<comment type="similarity">
    <text evidence="1">Belongs to the glycosyltransferase 2 family.</text>
</comment>
<gene>
    <name evidence="5" type="ORF">IV417_10225</name>
</gene>
<sequence>MSVPEPKTLPRTLIAVVVTCNRLTKLQVTLARLLGHAPEHLTRVVLVDNGSTDGTAEWLGTQDDPRLTVLRSEKNLGGSGGFEMGIRHTAEVFDPDWMLIQDDDARPEAGALALFHARDRSAHEGWVTAVHFPDGSLCEMNRPLINPFWHRGGVLKALRHGRDGYHLGLEDYAVDAPVQEVDGGSFVGFFVSRRAVQSAGYPDPALFLYGDDALYSLEIRAQGGTIAFDPALRYEHDCATLGEGEQIILPMWKCYYFYRNLILVYKRAAGWAFWPAFGFMALRWRRKAPAYGAQAEAYRRVLRRAMADGIKGRIGQPHSEVVKMVEEMGG</sequence>
<reference evidence="5 6" key="1">
    <citation type="journal article" date="2021" name="Arch. Microbiol.">
        <title>Harenicola maris gen. nov., sp. nov. isolated from the Sea of Japan shallow sediments.</title>
        <authorList>
            <person name="Romanenko L.A."/>
            <person name="Kurilenko V.V."/>
            <person name="Chernysheva N.Y."/>
            <person name="Tekutyeva L.A."/>
            <person name="Velansky P.V."/>
            <person name="Svetashev V.I."/>
            <person name="Isaeva M.P."/>
        </authorList>
    </citation>
    <scope>NUCLEOTIDE SEQUENCE [LARGE SCALE GENOMIC DNA]</scope>
    <source>
        <strain evidence="5 6">KMM 3653</strain>
    </source>
</reference>
<dbReference type="Gene3D" id="3.90.550.10">
    <property type="entry name" value="Spore Coat Polysaccharide Biosynthesis Protein SpsA, Chain A"/>
    <property type="match status" value="1"/>
</dbReference>
<dbReference type="InterPro" id="IPR001173">
    <property type="entry name" value="Glyco_trans_2-like"/>
</dbReference>
<dbReference type="InterPro" id="IPR029044">
    <property type="entry name" value="Nucleotide-diphossugar_trans"/>
</dbReference>
<evidence type="ECO:0000256" key="3">
    <source>
        <dbReference type="ARBA" id="ARBA00022679"/>
    </source>
</evidence>
<dbReference type="EMBL" id="JADQAZ010000002">
    <property type="protein sequence ID" value="MBT0957766.1"/>
    <property type="molecule type" value="Genomic_DNA"/>
</dbReference>
<dbReference type="SUPFAM" id="SSF53448">
    <property type="entry name" value="Nucleotide-diphospho-sugar transferases"/>
    <property type="match status" value="1"/>
</dbReference>
<protein>
    <submittedName>
        <fullName evidence="5">Glycosyltransferase</fullName>
    </submittedName>
</protein>
<evidence type="ECO:0000256" key="1">
    <source>
        <dbReference type="ARBA" id="ARBA00006739"/>
    </source>
</evidence>
<evidence type="ECO:0000313" key="5">
    <source>
        <dbReference type="EMBL" id="MBT0957766.1"/>
    </source>
</evidence>
<dbReference type="Pfam" id="PF00535">
    <property type="entry name" value="Glycos_transf_2"/>
    <property type="match status" value="1"/>
</dbReference>
<keyword evidence="3" id="KW-0808">Transferase</keyword>
<dbReference type="PANTHER" id="PTHR43179:SF12">
    <property type="entry name" value="GALACTOFURANOSYLTRANSFERASE GLFT2"/>
    <property type="match status" value="1"/>
</dbReference>
<evidence type="ECO:0000256" key="2">
    <source>
        <dbReference type="ARBA" id="ARBA00022676"/>
    </source>
</evidence>
<evidence type="ECO:0000259" key="4">
    <source>
        <dbReference type="Pfam" id="PF00535"/>
    </source>
</evidence>
<dbReference type="GO" id="GO:0016757">
    <property type="term" value="F:glycosyltransferase activity"/>
    <property type="evidence" value="ECO:0007669"/>
    <property type="project" value="UniProtKB-KW"/>
</dbReference>
<dbReference type="Proteomes" id="UP001315686">
    <property type="component" value="Unassembled WGS sequence"/>
</dbReference>
<dbReference type="AlphaFoldDB" id="A0AAP2CQH8"/>
<name>A0AAP2CQH8_9RHOB</name>
<feature type="domain" description="Glycosyltransferase 2-like" evidence="4">
    <location>
        <begin position="16"/>
        <end position="112"/>
    </location>
</feature>
<dbReference type="PANTHER" id="PTHR43179">
    <property type="entry name" value="RHAMNOSYLTRANSFERASE WBBL"/>
    <property type="match status" value="1"/>
</dbReference>
<organism evidence="5 6">
    <name type="scientific">Harenicola maris</name>
    <dbReference type="NCBI Taxonomy" id="2841044"/>
    <lineage>
        <taxon>Bacteria</taxon>
        <taxon>Pseudomonadati</taxon>
        <taxon>Pseudomonadota</taxon>
        <taxon>Alphaproteobacteria</taxon>
        <taxon>Rhodobacterales</taxon>
        <taxon>Paracoccaceae</taxon>
        <taxon>Harenicola</taxon>
    </lineage>
</organism>
<proteinExistence type="inferred from homology"/>
<accession>A0AAP2CQH8</accession>
<comment type="caution">
    <text evidence="5">The sequence shown here is derived from an EMBL/GenBank/DDBJ whole genome shotgun (WGS) entry which is preliminary data.</text>
</comment>
<dbReference type="RefSeq" id="WP_327793990.1">
    <property type="nucleotide sequence ID" value="NZ_JADQAZ010000002.1"/>
</dbReference>
<keyword evidence="2" id="KW-0328">Glycosyltransferase</keyword>
<evidence type="ECO:0000313" key="6">
    <source>
        <dbReference type="Proteomes" id="UP001315686"/>
    </source>
</evidence>
<keyword evidence="6" id="KW-1185">Reference proteome</keyword>